<proteinExistence type="predicted"/>
<sequence>MPISRQKCRNCRDLQFPAIGQLPCPLRELVEASAAQGCRYCKLLIQVEDHFASAGDDENRSSAFFLRRVQGKEADYRVAHSGRFRRSIGQEDCVIQFFTPEGVYITGLPPAWPGIPQDVSRLDPQLLESPQTPEAYEFIRSCLRECDAKHPGCKPSSQEMPTRLLDVGHEDKGGGQIRLVESTSLPVGHTETYVALSYCWGKGKTLKLVANNMDAMKMGLPVSSLPKTLQDAVTVTRSLNQRYLWIDALCIIQDSRADWEVESSRMASVYRNAYVTVIAATAADVSEGFLSRHYPTTNTWYKEPSTRNGHRRCQCGKDVDETAALDEPDHSDAPLSTDPNTIAAKEFKEWATTVEEYSSRLLTVSLDKLPALSGLASVSQQRTNSQYIAGLWKDNLPLDILWQNLDDYDDASLTYAPEDYIAPSFSWASITAKVSFMDEVLLEDMIWQSVVEDASSTPEGKDPFGRVKDGWLQVRGYMPTATLHAVENSDGNFWYEVEFEDSPFDEEDANKFQLIPDTVLEEFDATDEHGNIERSVRRLRSPTTCTSPTTKIDHSLLFRTVFDTPVHLLFVAYRTQWNDSKGEFLFLVLGLSADKPGRYERLGIATCSFDFGVIGTDSEGYLAFLRSRAGEEKSIIIV</sequence>
<dbReference type="EMBL" id="JAUTDP010000002">
    <property type="protein sequence ID" value="KAK3402245.1"/>
    <property type="molecule type" value="Genomic_DNA"/>
</dbReference>
<evidence type="ECO:0000313" key="3">
    <source>
        <dbReference type="Proteomes" id="UP001281003"/>
    </source>
</evidence>
<reference evidence="2" key="1">
    <citation type="journal article" date="2023" name="Mol. Phylogenet. Evol.">
        <title>Genome-scale phylogeny and comparative genomics of the fungal order Sordariales.</title>
        <authorList>
            <person name="Hensen N."/>
            <person name="Bonometti L."/>
            <person name="Westerberg I."/>
            <person name="Brannstrom I.O."/>
            <person name="Guillou S."/>
            <person name="Cros-Aarteil S."/>
            <person name="Calhoun S."/>
            <person name="Haridas S."/>
            <person name="Kuo A."/>
            <person name="Mondo S."/>
            <person name="Pangilinan J."/>
            <person name="Riley R."/>
            <person name="LaButti K."/>
            <person name="Andreopoulos B."/>
            <person name="Lipzen A."/>
            <person name="Chen C."/>
            <person name="Yan M."/>
            <person name="Daum C."/>
            <person name="Ng V."/>
            <person name="Clum A."/>
            <person name="Steindorff A."/>
            <person name="Ohm R.A."/>
            <person name="Martin F."/>
            <person name="Silar P."/>
            <person name="Natvig D.O."/>
            <person name="Lalanne C."/>
            <person name="Gautier V."/>
            <person name="Ament-Velasquez S.L."/>
            <person name="Kruys A."/>
            <person name="Hutchinson M.I."/>
            <person name="Powell A.J."/>
            <person name="Barry K."/>
            <person name="Miller A.N."/>
            <person name="Grigoriev I.V."/>
            <person name="Debuchy R."/>
            <person name="Gladieux P."/>
            <person name="Hiltunen Thoren M."/>
            <person name="Johannesson H."/>
        </authorList>
    </citation>
    <scope>NUCLEOTIDE SEQUENCE</scope>
    <source>
        <strain evidence="2">FGSC 1904</strain>
    </source>
</reference>
<keyword evidence="3" id="KW-1185">Reference proteome</keyword>
<name>A0AAE0PLQ6_SORBR</name>
<evidence type="ECO:0000259" key="1">
    <source>
        <dbReference type="Pfam" id="PF06985"/>
    </source>
</evidence>
<dbReference type="PANTHER" id="PTHR33112:SF16">
    <property type="entry name" value="HETEROKARYON INCOMPATIBILITY DOMAIN-CONTAINING PROTEIN"/>
    <property type="match status" value="1"/>
</dbReference>
<dbReference type="Pfam" id="PF06985">
    <property type="entry name" value="HET"/>
    <property type="match status" value="1"/>
</dbReference>
<dbReference type="PANTHER" id="PTHR33112">
    <property type="entry name" value="DOMAIN PROTEIN, PUTATIVE-RELATED"/>
    <property type="match status" value="1"/>
</dbReference>
<reference evidence="2" key="2">
    <citation type="submission" date="2023-07" db="EMBL/GenBank/DDBJ databases">
        <authorList>
            <consortium name="Lawrence Berkeley National Laboratory"/>
            <person name="Haridas S."/>
            <person name="Hensen N."/>
            <person name="Bonometti L."/>
            <person name="Westerberg I."/>
            <person name="Brannstrom I.O."/>
            <person name="Guillou S."/>
            <person name="Cros-Aarteil S."/>
            <person name="Calhoun S."/>
            <person name="Kuo A."/>
            <person name="Mondo S."/>
            <person name="Pangilinan J."/>
            <person name="Riley R."/>
            <person name="LaButti K."/>
            <person name="Andreopoulos B."/>
            <person name="Lipzen A."/>
            <person name="Chen C."/>
            <person name="Yanf M."/>
            <person name="Daum C."/>
            <person name="Ng V."/>
            <person name="Clum A."/>
            <person name="Steindorff A."/>
            <person name="Ohm R."/>
            <person name="Martin F."/>
            <person name="Silar P."/>
            <person name="Natvig D."/>
            <person name="Lalanne C."/>
            <person name="Gautier V."/>
            <person name="Ament-velasquez S.L."/>
            <person name="Kruys A."/>
            <person name="Hutchinson M.I."/>
            <person name="Powell A.J."/>
            <person name="Barry K."/>
            <person name="Miller A.N."/>
            <person name="Grigoriev I.V."/>
            <person name="Debuchy R."/>
            <person name="Gladieux P."/>
            <person name="Thoren M.H."/>
            <person name="Johannesson H."/>
        </authorList>
    </citation>
    <scope>NUCLEOTIDE SEQUENCE</scope>
    <source>
        <strain evidence="2">FGSC 1904</strain>
    </source>
</reference>
<evidence type="ECO:0000313" key="2">
    <source>
        <dbReference type="EMBL" id="KAK3402245.1"/>
    </source>
</evidence>
<accession>A0AAE0PLQ6</accession>
<dbReference type="InterPro" id="IPR010730">
    <property type="entry name" value="HET"/>
</dbReference>
<comment type="caution">
    <text evidence="2">The sequence shown here is derived from an EMBL/GenBank/DDBJ whole genome shotgun (WGS) entry which is preliminary data.</text>
</comment>
<feature type="domain" description="Heterokaryon incompatibility" evidence="1">
    <location>
        <begin position="193"/>
        <end position="305"/>
    </location>
</feature>
<dbReference type="Proteomes" id="UP001281003">
    <property type="component" value="Unassembled WGS sequence"/>
</dbReference>
<protein>
    <submittedName>
        <fullName evidence="2">HET-domain-containing protein</fullName>
    </submittedName>
</protein>
<gene>
    <name evidence="2" type="ORF">B0T20DRAFT_467146</name>
</gene>
<organism evidence="2 3">
    <name type="scientific">Sordaria brevicollis</name>
    <dbReference type="NCBI Taxonomy" id="83679"/>
    <lineage>
        <taxon>Eukaryota</taxon>
        <taxon>Fungi</taxon>
        <taxon>Dikarya</taxon>
        <taxon>Ascomycota</taxon>
        <taxon>Pezizomycotina</taxon>
        <taxon>Sordariomycetes</taxon>
        <taxon>Sordariomycetidae</taxon>
        <taxon>Sordariales</taxon>
        <taxon>Sordariaceae</taxon>
        <taxon>Sordaria</taxon>
    </lineage>
</organism>
<dbReference type="AlphaFoldDB" id="A0AAE0PLQ6"/>